<organism evidence="3 4">
    <name type="scientific">Beauveria bassiana (strain ARSEF 2860)</name>
    <name type="common">White muscardine disease fungus</name>
    <name type="synonym">Tritirachium shiotae</name>
    <dbReference type="NCBI Taxonomy" id="655819"/>
    <lineage>
        <taxon>Eukaryota</taxon>
        <taxon>Fungi</taxon>
        <taxon>Dikarya</taxon>
        <taxon>Ascomycota</taxon>
        <taxon>Pezizomycotina</taxon>
        <taxon>Sordariomycetes</taxon>
        <taxon>Hypocreomycetidae</taxon>
        <taxon>Hypocreales</taxon>
        <taxon>Cordycipitaceae</taxon>
        <taxon>Beauveria</taxon>
    </lineage>
</organism>
<reference evidence="3 4" key="1">
    <citation type="journal article" date="2012" name="Sci. Rep.">
        <title>Genomic perspectives on the evolution of fungal entomopathogenicity in Beauveria bassiana.</title>
        <authorList>
            <person name="Xiao G."/>
            <person name="Ying S.H."/>
            <person name="Zheng P."/>
            <person name="Wang Z.L."/>
            <person name="Zhang S."/>
            <person name="Xie X.Q."/>
            <person name="Shang Y."/>
            <person name="St Leger R.J."/>
            <person name="Zhao G.P."/>
            <person name="Wang C."/>
            <person name="Feng M.G."/>
        </authorList>
    </citation>
    <scope>NUCLEOTIDE SEQUENCE [LARGE SCALE GENOMIC DNA]</scope>
    <source>
        <strain evidence="3 4">ARSEF 2860</strain>
    </source>
</reference>
<dbReference type="CDD" id="cd18086">
    <property type="entry name" value="HsC9orf114-like"/>
    <property type="match status" value="1"/>
</dbReference>
<dbReference type="EMBL" id="JH725190">
    <property type="protein sequence ID" value="EJP62211.1"/>
    <property type="molecule type" value="Genomic_DNA"/>
</dbReference>
<dbReference type="RefSeq" id="XP_008602204.1">
    <property type="nucleotide sequence ID" value="XM_008603982.1"/>
</dbReference>
<dbReference type="SUPFAM" id="SSF50249">
    <property type="entry name" value="Nucleic acid-binding proteins"/>
    <property type="match status" value="1"/>
</dbReference>
<dbReference type="Proteomes" id="UP000002762">
    <property type="component" value="Unassembled WGS sequence"/>
</dbReference>
<proteinExistence type="inferred from homology"/>
<comment type="similarity">
    <text evidence="1">Belongs to the class IV-like SAM-binding methyltransferase superfamily.</text>
</comment>
<dbReference type="SUPFAM" id="SSF75217">
    <property type="entry name" value="alpha/beta knot"/>
    <property type="match status" value="2"/>
</dbReference>
<feature type="region of interest" description="Disordered" evidence="2">
    <location>
        <begin position="328"/>
        <end position="362"/>
    </location>
</feature>
<dbReference type="InterPro" id="IPR029028">
    <property type="entry name" value="Alpha/beta_knot_MTases"/>
</dbReference>
<dbReference type="GeneID" id="19891897"/>
<dbReference type="OrthoDB" id="361029at2759"/>
<dbReference type="AlphaFoldDB" id="J5JEV0"/>
<dbReference type="STRING" id="655819.J5JEV0"/>
<dbReference type="PANTHER" id="PTHR12150">
    <property type="entry name" value="CLASS IV SAM-BINDING METHYLTRANSFERASE-RELATED"/>
    <property type="match status" value="1"/>
</dbReference>
<gene>
    <name evidence="3" type="ORF">BBA_08885</name>
</gene>
<dbReference type="Gene3D" id="3.40.1280.10">
    <property type="match status" value="2"/>
</dbReference>
<feature type="compositionally biased region" description="Basic residues" evidence="2">
    <location>
        <begin position="346"/>
        <end position="360"/>
    </location>
</feature>
<keyword evidence="4" id="KW-1185">Reference proteome</keyword>
<sequence>MHAKGNAKGRKFSHAFAAAGDDQLDHKKRKVAQSSTLPFGSSKTSRRFVPIRGGRQWTISIAVPGSILSKYVPHHTAPPFSVFKSITNTHICSLPTAEQRLVTVARLARSLSIFCVDEVIVYDDDAPSARNTTTRFDMADGSSNTGIYTGDADPCHFVAQVLSFLECPPFMRRRLFPLHPNLRHTALLPALDMPHHPRAKAPWLPYAEGVTVTAAGEDADTLLLPDGSGGSLVDTGIGGLVRVADVIPPNTRVTLRFDGPNDAQQQSPPPPMCVHPDEPRTKGGYYWGYAVRRSASLSGVFTECPHAGGYDLSVGTSERGTPLSQVMADYQQRQQQQHQQSQNWRRGYHHHHHHHHHHNNNHNTAAADVAAADVAAADNETPSFQHLLVVFGGPRGIELAAAHDPHLAAMQIRGAKTRELFDHWVNVLPGQGSRDIATDEAVPIALMGLRGLWERL</sequence>
<dbReference type="InterPro" id="IPR029026">
    <property type="entry name" value="tRNA_m1G_MTases_N"/>
</dbReference>
<accession>J5JEV0</accession>
<name>J5JEV0_BEAB2</name>
<evidence type="ECO:0000256" key="1">
    <source>
        <dbReference type="ARBA" id="ARBA00009841"/>
    </source>
</evidence>
<dbReference type="PANTHER" id="PTHR12150:SF13">
    <property type="entry name" value="METHYLTRANSFERASE C9ORF114-RELATED"/>
    <property type="match status" value="1"/>
</dbReference>
<feature type="compositionally biased region" description="Polar residues" evidence="2">
    <location>
        <begin position="32"/>
        <end position="43"/>
    </location>
</feature>
<dbReference type="InParanoid" id="J5JEV0"/>
<evidence type="ECO:0000256" key="2">
    <source>
        <dbReference type="SAM" id="MobiDB-lite"/>
    </source>
</evidence>
<protein>
    <submittedName>
        <fullName evidence="3">Deoxyribose-phosphate aldolase</fullName>
    </submittedName>
</protein>
<dbReference type="Pfam" id="PF02598">
    <property type="entry name" value="Methyltrn_RNA_3"/>
    <property type="match status" value="1"/>
</dbReference>
<dbReference type="InterPro" id="IPR003750">
    <property type="entry name" value="Put_MeTrfase-C9orf114-like"/>
</dbReference>
<evidence type="ECO:0000313" key="4">
    <source>
        <dbReference type="Proteomes" id="UP000002762"/>
    </source>
</evidence>
<dbReference type="HOGENOM" id="CLU_017233_2_0_1"/>
<evidence type="ECO:0000313" key="3">
    <source>
        <dbReference type="EMBL" id="EJP62211.1"/>
    </source>
</evidence>
<feature type="compositionally biased region" description="Low complexity" evidence="2">
    <location>
        <begin position="331"/>
        <end position="342"/>
    </location>
</feature>
<dbReference type="InterPro" id="IPR012340">
    <property type="entry name" value="NA-bd_OB-fold"/>
</dbReference>
<feature type="region of interest" description="Disordered" evidence="2">
    <location>
        <begin position="24"/>
        <end position="45"/>
    </location>
</feature>